<organism evidence="1">
    <name type="scientific">Rhizophora mucronata</name>
    <name type="common">Asiatic mangrove</name>
    <dbReference type="NCBI Taxonomy" id="61149"/>
    <lineage>
        <taxon>Eukaryota</taxon>
        <taxon>Viridiplantae</taxon>
        <taxon>Streptophyta</taxon>
        <taxon>Embryophyta</taxon>
        <taxon>Tracheophyta</taxon>
        <taxon>Spermatophyta</taxon>
        <taxon>Magnoliopsida</taxon>
        <taxon>eudicotyledons</taxon>
        <taxon>Gunneridae</taxon>
        <taxon>Pentapetalae</taxon>
        <taxon>rosids</taxon>
        <taxon>fabids</taxon>
        <taxon>Malpighiales</taxon>
        <taxon>Rhizophoraceae</taxon>
        <taxon>Rhizophora</taxon>
    </lineage>
</organism>
<dbReference type="AlphaFoldDB" id="A0A2P2P2Y4"/>
<sequence length="51" mass="5961">MNIPVATPRVALLFQLSGHRWHHRKLQRRPFSSHSWDIHHPHHLGVPTSAL</sequence>
<dbReference type="EMBL" id="GGEC01068596">
    <property type="protein sequence ID" value="MBX49080.1"/>
    <property type="molecule type" value="Transcribed_RNA"/>
</dbReference>
<accession>A0A2P2P2Y4</accession>
<name>A0A2P2P2Y4_RHIMU</name>
<reference evidence="1" key="1">
    <citation type="submission" date="2018-02" db="EMBL/GenBank/DDBJ databases">
        <title>Rhizophora mucronata_Transcriptome.</title>
        <authorList>
            <person name="Meera S.P."/>
            <person name="Sreeshan A."/>
            <person name="Augustine A."/>
        </authorList>
    </citation>
    <scope>NUCLEOTIDE SEQUENCE</scope>
    <source>
        <tissue evidence="1">Leaf</tissue>
    </source>
</reference>
<evidence type="ECO:0000313" key="1">
    <source>
        <dbReference type="EMBL" id="MBX49080.1"/>
    </source>
</evidence>
<proteinExistence type="predicted"/>
<protein>
    <submittedName>
        <fullName evidence="1">Auxin-responsive protein</fullName>
    </submittedName>
</protein>